<evidence type="ECO:0000313" key="2">
    <source>
        <dbReference type="Proteomes" id="UP000094801"/>
    </source>
</evidence>
<proteinExistence type="predicted"/>
<keyword evidence="2" id="KW-1185">Reference proteome</keyword>
<accession>A0A1E4T8Q9</accession>
<sequence>MPAGQLMPGQERFAPGKVCGRSTRDAAPCCSLQRFVSQLIHPSIVGWLTHYL</sequence>
<evidence type="ECO:0000313" key="1">
    <source>
        <dbReference type="EMBL" id="ODV88121.1"/>
    </source>
</evidence>
<name>A0A1E4T8Q9_9ASCO</name>
<gene>
    <name evidence="1" type="ORF">CANARDRAFT_173978</name>
</gene>
<dbReference type="EMBL" id="KV453847">
    <property type="protein sequence ID" value="ODV88121.1"/>
    <property type="molecule type" value="Genomic_DNA"/>
</dbReference>
<reference evidence="2" key="1">
    <citation type="submission" date="2016-04" db="EMBL/GenBank/DDBJ databases">
        <title>Comparative genomics of biotechnologically important yeasts.</title>
        <authorList>
            <consortium name="DOE Joint Genome Institute"/>
            <person name="Riley R."/>
            <person name="Haridas S."/>
            <person name="Wolfe K.H."/>
            <person name="Lopes M.R."/>
            <person name="Hittinger C.T."/>
            <person name="Goker M."/>
            <person name="Salamov A."/>
            <person name="Wisecaver J."/>
            <person name="Long T.M."/>
            <person name="Aerts A.L."/>
            <person name="Barry K."/>
            <person name="Choi C."/>
            <person name="Clum A."/>
            <person name="Coughlan A.Y."/>
            <person name="Deshpande S."/>
            <person name="Douglass A.P."/>
            <person name="Hanson S.J."/>
            <person name="Klenk H.-P."/>
            <person name="Labutti K."/>
            <person name="Lapidus A."/>
            <person name="Lindquist E."/>
            <person name="Lipzen A."/>
            <person name="Meier-Kolthoff J.P."/>
            <person name="Ohm R.A."/>
            <person name="Otillar R.P."/>
            <person name="Pangilinan J."/>
            <person name="Peng Y."/>
            <person name="Rokas A."/>
            <person name="Rosa C.A."/>
            <person name="Scheuner C."/>
            <person name="Sibirny A.A."/>
            <person name="Slot J.C."/>
            <person name="Stielow J.B."/>
            <person name="Sun H."/>
            <person name="Kurtzman C.P."/>
            <person name="Blackwell M."/>
            <person name="Grigoriev I.V."/>
            <person name="Jeffries T.W."/>
        </authorList>
    </citation>
    <scope>NUCLEOTIDE SEQUENCE [LARGE SCALE GENOMIC DNA]</scope>
    <source>
        <strain evidence="2">NRRL YB-2248</strain>
    </source>
</reference>
<organism evidence="1 2">
    <name type="scientific">[Candida] arabinofermentans NRRL YB-2248</name>
    <dbReference type="NCBI Taxonomy" id="983967"/>
    <lineage>
        <taxon>Eukaryota</taxon>
        <taxon>Fungi</taxon>
        <taxon>Dikarya</taxon>
        <taxon>Ascomycota</taxon>
        <taxon>Saccharomycotina</taxon>
        <taxon>Pichiomycetes</taxon>
        <taxon>Pichiales</taxon>
        <taxon>Pichiaceae</taxon>
        <taxon>Ogataea</taxon>
        <taxon>Ogataea/Candida clade</taxon>
    </lineage>
</organism>
<protein>
    <submittedName>
        <fullName evidence="1">Uncharacterized protein</fullName>
    </submittedName>
</protein>
<dbReference type="Proteomes" id="UP000094801">
    <property type="component" value="Unassembled WGS sequence"/>
</dbReference>
<dbReference type="AlphaFoldDB" id="A0A1E4T8Q9"/>